<protein>
    <recommendedName>
        <fullName evidence="7">J domain-containing protein</fullName>
    </recommendedName>
</protein>
<evidence type="ECO:0000256" key="4">
    <source>
        <dbReference type="ARBA" id="ARBA00022989"/>
    </source>
</evidence>
<comment type="subcellular location">
    <subcellularLocation>
        <location evidence="1">Endoplasmic reticulum membrane</location>
        <topology evidence="1">Single-pass membrane protein</topology>
    </subcellularLocation>
</comment>
<dbReference type="GO" id="GO:0005789">
    <property type="term" value="C:endoplasmic reticulum membrane"/>
    <property type="evidence" value="ECO:0007669"/>
    <property type="project" value="UniProtKB-SubCell"/>
</dbReference>
<keyword evidence="4" id="KW-1133">Transmembrane helix</keyword>
<dbReference type="Pfam" id="PF09320">
    <property type="entry name" value="DUF1977"/>
    <property type="match status" value="1"/>
</dbReference>
<evidence type="ECO:0000259" key="7">
    <source>
        <dbReference type="PROSITE" id="PS50076"/>
    </source>
</evidence>
<gene>
    <name evidence="8" type="ORF">BS47DRAFT_1345124</name>
</gene>
<evidence type="ECO:0000256" key="1">
    <source>
        <dbReference type="ARBA" id="ARBA00004389"/>
    </source>
</evidence>
<dbReference type="GO" id="GO:0030544">
    <property type="term" value="F:Hsp70 protein binding"/>
    <property type="evidence" value="ECO:0007669"/>
    <property type="project" value="TreeGrafter"/>
</dbReference>
<reference evidence="8" key="1">
    <citation type="journal article" date="2020" name="Nat. Commun.">
        <title>Large-scale genome sequencing of mycorrhizal fungi provides insights into the early evolution of symbiotic traits.</title>
        <authorList>
            <person name="Miyauchi S."/>
            <person name="Kiss E."/>
            <person name="Kuo A."/>
            <person name="Drula E."/>
            <person name="Kohler A."/>
            <person name="Sanchez-Garcia M."/>
            <person name="Morin E."/>
            <person name="Andreopoulos B."/>
            <person name="Barry K.W."/>
            <person name="Bonito G."/>
            <person name="Buee M."/>
            <person name="Carver A."/>
            <person name="Chen C."/>
            <person name="Cichocki N."/>
            <person name="Clum A."/>
            <person name="Culley D."/>
            <person name="Crous P.W."/>
            <person name="Fauchery L."/>
            <person name="Girlanda M."/>
            <person name="Hayes R.D."/>
            <person name="Keri Z."/>
            <person name="LaButti K."/>
            <person name="Lipzen A."/>
            <person name="Lombard V."/>
            <person name="Magnuson J."/>
            <person name="Maillard F."/>
            <person name="Murat C."/>
            <person name="Nolan M."/>
            <person name="Ohm R.A."/>
            <person name="Pangilinan J."/>
            <person name="Pereira M.F."/>
            <person name="Perotto S."/>
            <person name="Peter M."/>
            <person name="Pfister S."/>
            <person name="Riley R."/>
            <person name="Sitrit Y."/>
            <person name="Stielow J.B."/>
            <person name="Szollosi G."/>
            <person name="Zifcakova L."/>
            <person name="Stursova M."/>
            <person name="Spatafora J.W."/>
            <person name="Tedersoo L."/>
            <person name="Vaario L.M."/>
            <person name="Yamada A."/>
            <person name="Yan M."/>
            <person name="Wang P."/>
            <person name="Xu J."/>
            <person name="Bruns T."/>
            <person name="Baldrian P."/>
            <person name="Vilgalys R."/>
            <person name="Dunand C."/>
            <person name="Henrissat B."/>
            <person name="Grigoriev I.V."/>
            <person name="Hibbett D."/>
            <person name="Nagy L.G."/>
            <person name="Martin F.M."/>
        </authorList>
    </citation>
    <scope>NUCLEOTIDE SEQUENCE</scope>
    <source>
        <strain evidence="8">UP504</strain>
    </source>
</reference>
<dbReference type="SUPFAM" id="SSF46565">
    <property type="entry name" value="Chaperone J-domain"/>
    <property type="match status" value="1"/>
</dbReference>
<evidence type="ECO:0000313" key="9">
    <source>
        <dbReference type="Proteomes" id="UP000886523"/>
    </source>
</evidence>
<organism evidence="8 9">
    <name type="scientific">Hydnum rufescens UP504</name>
    <dbReference type="NCBI Taxonomy" id="1448309"/>
    <lineage>
        <taxon>Eukaryota</taxon>
        <taxon>Fungi</taxon>
        <taxon>Dikarya</taxon>
        <taxon>Basidiomycota</taxon>
        <taxon>Agaricomycotina</taxon>
        <taxon>Agaricomycetes</taxon>
        <taxon>Cantharellales</taxon>
        <taxon>Hydnaceae</taxon>
        <taxon>Hydnum</taxon>
    </lineage>
</organism>
<keyword evidence="3" id="KW-0256">Endoplasmic reticulum</keyword>
<evidence type="ECO:0000256" key="2">
    <source>
        <dbReference type="ARBA" id="ARBA00022692"/>
    </source>
</evidence>
<feature type="domain" description="J" evidence="7">
    <location>
        <begin position="103"/>
        <end position="167"/>
    </location>
</feature>
<comment type="caution">
    <text evidence="8">The sequence shown here is derived from an EMBL/GenBank/DDBJ whole genome shotgun (WGS) entry which is preliminary data.</text>
</comment>
<dbReference type="PROSITE" id="PS50076">
    <property type="entry name" value="DNAJ_2"/>
    <property type="match status" value="1"/>
</dbReference>
<dbReference type="EMBL" id="MU128983">
    <property type="protein sequence ID" value="KAF9512692.1"/>
    <property type="molecule type" value="Genomic_DNA"/>
</dbReference>
<dbReference type="InterPro" id="IPR018253">
    <property type="entry name" value="DnaJ_domain_CS"/>
</dbReference>
<evidence type="ECO:0000256" key="6">
    <source>
        <dbReference type="SAM" id="MobiDB-lite"/>
    </source>
</evidence>
<dbReference type="Pfam" id="PF00226">
    <property type="entry name" value="DnaJ"/>
    <property type="match status" value="1"/>
</dbReference>
<dbReference type="AlphaFoldDB" id="A0A9P6DSZ8"/>
<dbReference type="GO" id="GO:0071218">
    <property type="term" value="P:cellular response to misfolded protein"/>
    <property type="evidence" value="ECO:0007669"/>
    <property type="project" value="TreeGrafter"/>
</dbReference>
<dbReference type="Proteomes" id="UP000886523">
    <property type="component" value="Unassembled WGS sequence"/>
</dbReference>
<name>A0A9P6DSZ8_9AGAM</name>
<dbReference type="OrthoDB" id="1507364at2759"/>
<feature type="compositionally biased region" description="Low complexity" evidence="6">
    <location>
        <begin position="54"/>
        <end position="68"/>
    </location>
</feature>
<evidence type="ECO:0000256" key="3">
    <source>
        <dbReference type="ARBA" id="ARBA00022824"/>
    </source>
</evidence>
<dbReference type="SMART" id="SM00271">
    <property type="entry name" value="DnaJ"/>
    <property type="match status" value="1"/>
</dbReference>
<keyword evidence="5" id="KW-0472">Membrane</keyword>
<feature type="region of interest" description="Disordered" evidence="6">
    <location>
        <begin position="54"/>
        <end position="88"/>
    </location>
</feature>
<dbReference type="InterPro" id="IPR036869">
    <property type="entry name" value="J_dom_sf"/>
</dbReference>
<keyword evidence="2" id="KW-0812">Transmembrane</keyword>
<dbReference type="CDD" id="cd06257">
    <property type="entry name" value="DnaJ"/>
    <property type="match status" value="1"/>
</dbReference>
<dbReference type="PRINTS" id="PR00625">
    <property type="entry name" value="JDOMAIN"/>
</dbReference>
<evidence type="ECO:0000313" key="8">
    <source>
        <dbReference type="EMBL" id="KAF9512692.1"/>
    </source>
</evidence>
<accession>A0A9P6DSZ8</accession>
<dbReference type="PANTHER" id="PTHR43908:SF3">
    <property type="entry name" value="AT29763P-RELATED"/>
    <property type="match status" value="1"/>
</dbReference>
<dbReference type="Gene3D" id="1.10.287.110">
    <property type="entry name" value="DnaJ domain"/>
    <property type="match status" value="1"/>
</dbReference>
<feature type="compositionally biased region" description="Pro residues" evidence="6">
    <location>
        <begin position="69"/>
        <end position="79"/>
    </location>
</feature>
<sequence length="401" mass="44792">MSESNRDEAVRCLNIARRHRDTGNLEAALKFCRKSIALYETNDAVTFLRDLQEPLPTSSSSSSGARRSTPPPPQQPSPDPGIAKDDSERVATVRRIRACKATQYYEIMGLEKTCSDQDIKRAYRKLAILTHPDKSDVEGAAEAFKMVGKAWQVLGDSSQRAQYDAAPEYDPTSRFSPAAHGHPQFRGDEISPEELFNMFFGGDFNGGGRFGGGPVFSASFGPNGFQRNWARRQATPQQQNAPTTSPLLQVLPIIIIFVISILGSLPSLANLFVTPDPGYSFTPSRTYGLERVTSIYKVPYYVNKQEFETHPIYESIPLSARSLNQAGTVSPKLRSFENGVERVYVGSLRNGCNRELEDKERRMEQHRGFFGFGGDWEKVKQIQAEVMPSCQRLRDMGLLSY</sequence>
<dbReference type="InterPro" id="IPR001623">
    <property type="entry name" value="DnaJ_domain"/>
</dbReference>
<proteinExistence type="predicted"/>
<evidence type="ECO:0000256" key="5">
    <source>
        <dbReference type="ARBA" id="ARBA00023136"/>
    </source>
</evidence>
<dbReference type="PROSITE" id="PS00636">
    <property type="entry name" value="DNAJ_1"/>
    <property type="match status" value="1"/>
</dbReference>
<keyword evidence="9" id="KW-1185">Reference proteome</keyword>
<dbReference type="InterPro" id="IPR051100">
    <property type="entry name" value="DnaJ_subfamily_B/C"/>
</dbReference>
<dbReference type="InterPro" id="IPR015399">
    <property type="entry name" value="DUF1977_DnaJ-like"/>
</dbReference>
<dbReference type="PANTHER" id="PTHR43908">
    <property type="entry name" value="AT29763P-RELATED"/>
    <property type="match status" value="1"/>
</dbReference>